<keyword evidence="2" id="KW-1185">Reference proteome</keyword>
<feature type="region of interest" description="Disordered" evidence="1">
    <location>
        <begin position="300"/>
        <end position="323"/>
    </location>
</feature>
<dbReference type="AlphaFoldDB" id="A0A1I8AS11"/>
<feature type="region of interest" description="Disordered" evidence="1">
    <location>
        <begin position="75"/>
        <end position="147"/>
    </location>
</feature>
<dbReference type="Proteomes" id="UP000095287">
    <property type="component" value="Unplaced"/>
</dbReference>
<protein>
    <submittedName>
        <fullName evidence="3">Uncharacterized protein</fullName>
    </submittedName>
</protein>
<feature type="compositionally biased region" description="Polar residues" evidence="1">
    <location>
        <begin position="108"/>
        <end position="117"/>
    </location>
</feature>
<evidence type="ECO:0000313" key="3">
    <source>
        <dbReference type="WBParaSite" id="L893_g8620.t1"/>
    </source>
</evidence>
<organism evidence="2 3">
    <name type="scientific">Steinernema glaseri</name>
    <dbReference type="NCBI Taxonomy" id="37863"/>
    <lineage>
        <taxon>Eukaryota</taxon>
        <taxon>Metazoa</taxon>
        <taxon>Ecdysozoa</taxon>
        <taxon>Nematoda</taxon>
        <taxon>Chromadorea</taxon>
        <taxon>Rhabditida</taxon>
        <taxon>Tylenchina</taxon>
        <taxon>Panagrolaimomorpha</taxon>
        <taxon>Strongyloidoidea</taxon>
        <taxon>Steinernematidae</taxon>
        <taxon>Steinernema</taxon>
    </lineage>
</organism>
<feature type="compositionally biased region" description="Basic and acidic residues" evidence="1">
    <location>
        <begin position="173"/>
        <end position="182"/>
    </location>
</feature>
<name>A0A1I8AS11_9BILA</name>
<feature type="region of interest" description="Disordered" evidence="1">
    <location>
        <begin position="173"/>
        <end position="194"/>
    </location>
</feature>
<feature type="compositionally biased region" description="Low complexity" evidence="1">
    <location>
        <begin position="183"/>
        <end position="193"/>
    </location>
</feature>
<accession>A0A1I8AS11</accession>
<sequence length="445" mass="48181">MAPNVRLGTFFTGYGHGSVDIRTVLSLKTKKHTGGPRTGTLDRMEILWPQDKVLLGTALPNEALERPVTPLGVNNFPEASPEGRASRGHIPHIPLCSSKPKKAPRTATGPQKWSNPRGSDKNQLLGITHFPCNLPPPNQASPSLYSKKAQKSDFATFEVTIPVQIVTTTPLERRARAPDHRTTTSPTPLLTSSIDRDGDEFAAAAATVGRRGTTDGDPSGQDAAKVTQSHLSSGPFVLPSACCRSLVAERGEVVWWRTLELGEKEWSARFPACGSGRHGETGKQSKQGWNSDDCGKFPISGVSRHASGSPGTQKSKDAWGGGAEARGKVTVSLSTDYPSRTVLESDLRVHKHRAALSILSPSPKRETWIKMLQTIPSTTTVSPYTLLHNKFSDIPHAGESLLCRGFYNLKNTWHGTSPRGEQYGVSFLFSLSIIKAIKEAKAIKD</sequence>
<reference evidence="3" key="1">
    <citation type="submission" date="2016-11" db="UniProtKB">
        <authorList>
            <consortium name="WormBaseParasite"/>
        </authorList>
    </citation>
    <scope>IDENTIFICATION</scope>
</reference>
<dbReference type="WBParaSite" id="L893_g8620.t1">
    <property type="protein sequence ID" value="L893_g8620.t1"/>
    <property type="gene ID" value="L893_g8620"/>
</dbReference>
<evidence type="ECO:0000313" key="2">
    <source>
        <dbReference type="Proteomes" id="UP000095287"/>
    </source>
</evidence>
<evidence type="ECO:0000256" key="1">
    <source>
        <dbReference type="SAM" id="MobiDB-lite"/>
    </source>
</evidence>
<proteinExistence type="predicted"/>